<organism evidence="1 2">
    <name type="scientific">Delitschia confertaspora ATCC 74209</name>
    <dbReference type="NCBI Taxonomy" id="1513339"/>
    <lineage>
        <taxon>Eukaryota</taxon>
        <taxon>Fungi</taxon>
        <taxon>Dikarya</taxon>
        <taxon>Ascomycota</taxon>
        <taxon>Pezizomycotina</taxon>
        <taxon>Dothideomycetes</taxon>
        <taxon>Pleosporomycetidae</taxon>
        <taxon>Pleosporales</taxon>
        <taxon>Delitschiaceae</taxon>
        <taxon>Delitschia</taxon>
    </lineage>
</organism>
<dbReference type="AlphaFoldDB" id="A0A9P4MV69"/>
<reference evidence="1" key="1">
    <citation type="journal article" date="2020" name="Stud. Mycol.">
        <title>101 Dothideomycetes genomes: a test case for predicting lifestyles and emergence of pathogens.</title>
        <authorList>
            <person name="Haridas S."/>
            <person name="Albert R."/>
            <person name="Binder M."/>
            <person name="Bloem J."/>
            <person name="Labutti K."/>
            <person name="Salamov A."/>
            <person name="Andreopoulos B."/>
            <person name="Baker S."/>
            <person name="Barry K."/>
            <person name="Bills G."/>
            <person name="Bluhm B."/>
            <person name="Cannon C."/>
            <person name="Castanera R."/>
            <person name="Culley D."/>
            <person name="Daum C."/>
            <person name="Ezra D."/>
            <person name="Gonzalez J."/>
            <person name="Henrissat B."/>
            <person name="Kuo A."/>
            <person name="Liang C."/>
            <person name="Lipzen A."/>
            <person name="Lutzoni F."/>
            <person name="Magnuson J."/>
            <person name="Mondo S."/>
            <person name="Nolan M."/>
            <person name="Ohm R."/>
            <person name="Pangilinan J."/>
            <person name="Park H.-J."/>
            <person name="Ramirez L."/>
            <person name="Alfaro M."/>
            <person name="Sun H."/>
            <person name="Tritt A."/>
            <person name="Yoshinaga Y."/>
            <person name="Zwiers L.-H."/>
            <person name="Turgeon B."/>
            <person name="Goodwin S."/>
            <person name="Spatafora J."/>
            <person name="Crous P."/>
            <person name="Grigoriev I."/>
        </authorList>
    </citation>
    <scope>NUCLEOTIDE SEQUENCE</scope>
    <source>
        <strain evidence="1">ATCC 74209</strain>
    </source>
</reference>
<protein>
    <submittedName>
        <fullName evidence="1">Uncharacterized protein</fullName>
    </submittedName>
</protein>
<accession>A0A9P4MV69</accession>
<name>A0A9P4MV69_9PLEO</name>
<proteinExistence type="predicted"/>
<dbReference type="PANTHER" id="PTHR42085:SF2">
    <property type="entry name" value="F-BOX DOMAIN-CONTAINING PROTEIN"/>
    <property type="match status" value="1"/>
</dbReference>
<evidence type="ECO:0000313" key="2">
    <source>
        <dbReference type="Proteomes" id="UP000799536"/>
    </source>
</evidence>
<keyword evidence="2" id="KW-1185">Reference proteome</keyword>
<dbReference type="EMBL" id="ML994002">
    <property type="protein sequence ID" value="KAF2200858.1"/>
    <property type="molecule type" value="Genomic_DNA"/>
</dbReference>
<dbReference type="Proteomes" id="UP000799536">
    <property type="component" value="Unassembled WGS sequence"/>
</dbReference>
<dbReference type="PANTHER" id="PTHR42085">
    <property type="entry name" value="F-BOX DOMAIN-CONTAINING PROTEIN"/>
    <property type="match status" value="1"/>
</dbReference>
<sequence>MASSEQLPALRTWSSAPASLGPTGEYCSPADIRGMVRPKSPVPSFVPEQPFPFECLPRELRNKVYRELLILNFPMMLIHSRPSWPDLHDPGWKLYPEILRTSKKFHQEASEVLYGENSFYVHYDTPLEDFDNSFWKSHICPEMELGHSIGANAKLIKRVLVYTNMQHMILRRHETLATFAKMGIDLNKLVLWAIKFPDADTLELNAGENRDWLKKVEATKLAKKVIWFPSAETPWAEDTWLVVSKIVL</sequence>
<dbReference type="InterPro" id="IPR038883">
    <property type="entry name" value="AN11006-like"/>
</dbReference>
<dbReference type="OrthoDB" id="62952at2759"/>
<gene>
    <name evidence="1" type="ORF">GQ43DRAFT_432132</name>
</gene>
<comment type="caution">
    <text evidence="1">The sequence shown here is derived from an EMBL/GenBank/DDBJ whole genome shotgun (WGS) entry which is preliminary data.</text>
</comment>
<evidence type="ECO:0000313" key="1">
    <source>
        <dbReference type="EMBL" id="KAF2200858.1"/>
    </source>
</evidence>